<name>A0ACA9PHA2_9GLOM</name>
<dbReference type="EMBL" id="CAJVPM010041483">
    <property type="protein sequence ID" value="CAG8706381.1"/>
    <property type="molecule type" value="Genomic_DNA"/>
</dbReference>
<keyword evidence="2" id="KW-1185">Reference proteome</keyword>
<gene>
    <name evidence="1" type="ORF">SCALOS_LOCUS10699</name>
</gene>
<organism evidence="1 2">
    <name type="scientific">Scutellospora calospora</name>
    <dbReference type="NCBI Taxonomy" id="85575"/>
    <lineage>
        <taxon>Eukaryota</taxon>
        <taxon>Fungi</taxon>
        <taxon>Fungi incertae sedis</taxon>
        <taxon>Mucoromycota</taxon>
        <taxon>Glomeromycotina</taxon>
        <taxon>Glomeromycetes</taxon>
        <taxon>Diversisporales</taxon>
        <taxon>Gigasporaceae</taxon>
        <taxon>Scutellospora</taxon>
    </lineage>
</organism>
<proteinExistence type="predicted"/>
<comment type="caution">
    <text evidence="1">The sequence shown here is derived from an EMBL/GenBank/DDBJ whole genome shotgun (WGS) entry which is preliminary data.</text>
</comment>
<protein>
    <submittedName>
        <fullName evidence="1">9859_t:CDS:1</fullName>
    </submittedName>
</protein>
<accession>A0ACA9PHA2</accession>
<feature type="non-terminal residue" evidence="1">
    <location>
        <position position="1"/>
    </location>
</feature>
<sequence>NLEIIPGASHLFEEPGCLEKVADLAAQWIKRYLADDYEKK</sequence>
<evidence type="ECO:0000313" key="2">
    <source>
        <dbReference type="Proteomes" id="UP000789860"/>
    </source>
</evidence>
<reference evidence="1" key="1">
    <citation type="submission" date="2021-06" db="EMBL/GenBank/DDBJ databases">
        <authorList>
            <person name="Kallberg Y."/>
            <person name="Tangrot J."/>
            <person name="Rosling A."/>
        </authorList>
    </citation>
    <scope>NUCLEOTIDE SEQUENCE</scope>
    <source>
        <strain evidence="1">AU212A</strain>
    </source>
</reference>
<dbReference type="Proteomes" id="UP000789860">
    <property type="component" value="Unassembled WGS sequence"/>
</dbReference>
<evidence type="ECO:0000313" key="1">
    <source>
        <dbReference type="EMBL" id="CAG8706381.1"/>
    </source>
</evidence>